<dbReference type="eggNOG" id="ENOG502R3WM">
    <property type="taxonomic scope" value="Eukaryota"/>
</dbReference>
<dbReference type="Pfam" id="PF11321">
    <property type="entry name" value="DUF3123"/>
    <property type="match status" value="1"/>
</dbReference>
<evidence type="ECO:0000256" key="1">
    <source>
        <dbReference type="SAM" id="MobiDB-lite"/>
    </source>
</evidence>
<evidence type="ECO:0000313" key="2">
    <source>
        <dbReference type="EnsemblPlants" id="LPERR07G13050.1"/>
    </source>
</evidence>
<organism evidence="2 3">
    <name type="scientific">Leersia perrieri</name>
    <dbReference type="NCBI Taxonomy" id="77586"/>
    <lineage>
        <taxon>Eukaryota</taxon>
        <taxon>Viridiplantae</taxon>
        <taxon>Streptophyta</taxon>
        <taxon>Embryophyta</taxon>
        <taxon>Tracheophyta</taxon>
        <taxon>Spermatophyta</taxon>
        <taxon>Magnoliopsida</taxon>
        <taxon>Liliopsida</taxon>
        <taxon>Poales</taxon>
        <taxon>Poaceae</taxon>
        <taxon>BOP clade</taxon>
        <taxon>Oryzoideae</taxon>
        <taxon>Oryzeae</taxon>
        <taxon>Oryzinae</taxon>
        <taxon>Leersia</taxon>
    </lineage>
</organism>
<reference evidence="3" key="2">
    <citation type="submission" date="2013-12" db="EMBL/GenBank/DDBJ databases">
        <authorList>
            <person name="Yu Y."/>
            <person name="Lee S."/>
            <person name="de Baynast K."/>
            <person name="Wissotski M."/>
            <person name="Liu L."/>
            <person name="Talag J."/>
            <person name="Goicoechea J."/>
            <person name="Angelova A."/>
            <person name="Jetty R."/>
            <person name="Kudrna D."/>
            <person name="Golser W."/>
            <person name="Rivera L."/>
            <person name="Zhang J."/>
            <person name="Wing R."/>
        </authorList>
    </citation>
    <scope>NUCLEOTIDE SEQUENCE</scope>
</reference>
<keyword evidence="3" id="KW-1185">Reference proteome</keyword>
<name>A0A0D9WZ79_9ORYZ</name>
<proteinExistence type="predicted"/>
<evidence type="ECO:0000313" key="3">
    <source>
        <dbReference type="Proteomes" id="UP000032180"/>
    </source>
</evidence>
<dbReference type="Gramene" id="LPERR07G13050.1">
    <property type="protein sequence ID" value="LPERR07G13050.1"/>
    <property type="gene ID" value="LPERR07G13050"/>
</dbReference>
<sequence length="187" mass="19672">MCALLQPIRCTSLVGSVAKKVVATRPHCHSSPAPCSPAVEKGSVILALPTPLTAARATSAALRDEAIKEGALVRVRTRVSKICAGGLTIHLVLRLNAIVVSADEDGFLDVIYEVKFPSDDPLQIVRVARDQVKVMPSDNANAAAPCSASTKSKEKGAPRPTTAGKSLRLLTKVLEEERKLAGATMPS</sequence>
<dbReference type="Proteomes" id="UP000032180">
    <property type="component" value="Chromosome 7"/>
</dbReference>
<feature type="region of interest" description="Disordered" evidence="1">
    <location>
        <begin position="138"/>
        <end position="166"/>
    </location>
</feature>
<protein>
    <submittedName>
        <fullName evidence="2">Uncharacterized protein</fullName>
    </submittedName>
</protein>
<reference evidence="2" key="3">
    <citation type="submission" date="2015-04" db="UniProtKB">
        <authorList>
            <consortium name="EnsemblPlants"/>
        </authorList>
    </citation>
    <scope>IDENTIFICATION</scope>
</reference>
<accession>A0A0D9WZ79</accession>
<dbReference type="EnsemblPlants" id="LPERR07G13050.1">
    <property type="protein sequence ID" value="LPERR07G13050.1"/>
    <property type="gene ID" value="LPERR07G13050"/>
</dbReference>
<dbReference type="InterPro" id="IPR021470">
    <property type="entry name" value="DUF3123"/>
</dbReference>
<reference evidence="2 3" key="1">
    <citation type="submission" date="2012-08" db="EMBL/GenBank/DDBJ databases">
        <title>Oryza genome evolution.</title>
        <authorList>
            <person name="Wing R.A."/>
        </authorList>
    </citation>
    <scope>NUCLEOTIDE SEQUENCE</scope>
</reference>
<dbReference type="HOGENOM" id="CLU_110462_0_0_1"/>
<dbReference type="AlphaFoldDB" id="A0A0D9WZ79"/>